<keyword evidence="3" id="KW-1185">Reference proteome</keyword>
<gene>
    <name evidence="2" type="ORF">GCM10011450_11140</name>
</gene>
<protein>
    <submittedName>
        <fullName evidence="2">Uncharacterized protein</fullName>
    </submittedName>
</protein>
<dbReference type="Proteomes" id="UP000608345">
    <property type="component" value="Unassembled WGS sequence"/>
</dbReference>
<evidence type="ECO:0000256" key="1">
    <source>
        <dbReference type="SAM" id="Phobius"/>
    </source>
</evidence>
<dbReference type="RefSeq" id="WP_189384463.1">
    <property type="nucleotide sequence ID" value="NZ_BAABFY010000055.1"/>
</dbReference>
<proteinExistence type="predicted"/>
<name>A0A918JKB0_9BURK</name>
<dbReference type="EMBL" id="BMYS01000005">
    <property type="protein sequence ID" value="GGW82942.1"/>
    <property type="molecule type" value="Genomic_DNA"/>
</dbReference>
<organism evidence="2 3">
    <name type="scientific">Advenella faeciporci</name>
    <dbReference type="NCBI Taxonomy" id="797535"/>
    <lineage>
        <taxon>Bacteria</taxon>
        <taxon>Pseudomonadati</taxon>
        <taxon>Pseudomonadota</taxon>
        <taxon>Betaproteobacteria</taxon>
        <taxon>Burkholderiales</taxon>
        <taxon>Alcaligenaceae</taxon>
    </lineage>
</organism>
<dbReference type="AlphaFoldDB" id="A0A918JKB0"/>
<keyword evidence="1" id="KW-0812">Transmembrane</keyword>
<evidence type="ECO:0000313" key="2">
    <source>
        <dbReference type="EMBL" id="GGW82942.1"/>
    </source>
</evidence>
<evidence type="ECO:0000313" key="3">
    <source>
        <dbReference type="Proteomes" id="UP000608345"/>
    </source>
</evidence>
<sequence length="167" mass="19176">MKIFIFIVIFALLAFACVVIFEIDWLVVAVISFLILMGSIFYFGFKDSFKSDMKTIRLNETGELVHATVLSIKQTNIYNGEDPEVIMAIRVQEVNGSSYQATVRGTVKLVDIPAYQPGKQIEVVRDRQDRYQVVLKDPDFEKTQELHRKLREIKKAKLDKKMAGQVK</sequence>
<comment type="caution">
    <text evidence="2">The sequence shown here is derived from an EMBL/GenBank/DDBJ whole genome shotgun (WGS) entry which is preliminary data.</text>
</comment>
<keyword evidence="1" id="KW-1133">Transmembrane helix</keyword>
<reference evidence="2" key="1">
    <citation type="journal article" date="2014" name="Int. J. Syst. Evol. Microbiol.">
        <title>Complete genome sequence of Corynebacterium casei LMG S-19264T (=DSM 44701T), isolated from a smear-ripened cheese.</title>
        <authorList>
            <consortium name="US DOE Joint Genome Institute (JGI-PGF)"/>
            <person name="Walter F."/>
            <person name="Albersmeier A."/>
            <person name="Kalinowski J."/>
            <person name="Ruckert C."/>
        </authorList>
    </citation>
    <scope>NUCLEOTIDE SEQUENCE</scope>
    <source>
        <strain evidence="2">KCTC 23732</strain>
    </source>
</reference>
<accession>A0A918JKB0</accession>
<feature type="transmembrane region" description="Helical" evidence="1">
    <location>
        <begin position="26"/>
        <end position="45"/>
    </location>
</feature>
<keyword evidence="1" id="KW-0472">Membrane</keyword>
<dbReference type="PROSITE" id="PS51257">
    <property type="entry name" value="PROKAR_LIPOPROTEIN"/>
    <property type="match status" value="1"/>
</dbReference>
<reference evidence="2" key="2">
    <citation type="submission" date="2020-09" db="EMBL/GenBank/DDBJ databases">
        <authorList>
            <person name="Sun Q."/>
            <person name="Kim S."/>
        </authorList>
    </citation>
    <scope>NUCLEOTIDE SEQUENCE</scope>
    <source>
        <strain evidence="2">KCTC 23732</strain>
    </source>
</reference>